<feature type="compositionally biased region" description="Polar residues" evidence="6">
    <location>
        <begin position="1"/>
        <end position="12"/>
    </location>
</feature>
<keyword evidence="2" id="KW-0547">Nucleotide-binding</keyword>
<reference evidence="9" key="1">
    <citation type="submission" date="2022-07" db="EMBL/GenBank/DDBJ databases">
        <title>Genome Sequence of Leucocoprinus birnbaumii.</title>
        <authorList>
            <person name="Buettner E."/>
        </authorList>
    </citation>
    <scope>NUCLEOTIDE SEQUENCE</scope>
    <source>
        <strain evidence="9">VT141</strain>
    </source>
</reference>
<keyword evidence="3" id="KW-0067">ATP-binding</keyword>
<dbReference type="GO" id="GO:0043138">
    <property type="term" value="F:3'-5' DNA helicase activity"/>
    <property type="evidence" value="ECO:0007669"/>
    <property type="project" value="UniProtKB-EC"/>
</dbReference>
<dbReference type="GO" id="GO:0005737">
    <property type="term" value="C:cytoplasm"/>
    <property type="evidence" value="ECO:0007669"/>
    <property type="project" value="TreeGrafter"/>
</dbReference>
<comment type="similarity">
    <text evidence="1">Belongs to the helicase family. RecQ subfamily.</text>
</comment>
<dbReference type="Pfam" id="PF00270">
    <property type="entry name" value="DEAD"/>
    <property type="match status" value="1"/>
</dbReference>
<dbReference type="Gene3D" id="3.40.50.300">
    <property type="entry name" value="P-loop containing nucleotide triphosphate hydrolases"/>
    <property type="match status" value="2"/>
</dbReference>
<feature type="region of interest" description="Disordered" evidence="6">
    <location>
        <begin position="1"/>
        <end position="59"/>
    </location>
</feature>
<feature type="compositionally biased region" description="Polar residues" evidence="6">
    <location>
        <begin position="24"/>
        <end position="45"/>
    </location>
</feature>
<evidence type="ECO:0000256" key="5">
    <source>
        <dbReference type="ARBA" id="ARBA00034808"/>
    </source>
</evidence>
<evidence type="ECO:0000256" key="1">
    <source>
        <dbReference type="ARBA" id="ARBA00005446"/>
    </source>
</evidence>
<evidence type="ECO:0000313" key="9">
    <source>
        <dbReference type="EMBL" id="KAJ3555709.1"/>
    </source>
</evidence>
<dbReference type="InterPro" id="IPR027417">
    <property type="entry name" value="P-loop_NTPase"/>
</dbReference>
<dbReference type="Pfam" id="PF00271">
    <property type="entry name" value="Helicase_C"/>
    <property type="match status" value="1"/>
</dbReference>
<dbReference type="SMART" id="SM00487">
    <property type="entry name" value="DEXDc"/>
    <property type="match status" value="1"/>
</dbReference>
<feature type="region of interest" description="Disordered" evidence="6">
    <location>
        <begin position="517"/>
        <end position="569"/>
    </location>
</feature>
<dbReference type="InterPro" id="IPR001650">
    <property type="entry name" value="Helicase_C-like"/>
</dbReference>
<gene>
    <name evidence="9" type="ORF">NP233_g12145</name>
</gene>
<dbReference type="GO" id="GO:0009378">
    <property type="term" value="F:four-way junction helicase activity"/>
    <property type="evidence" value="ECO:0007669"/>
    <property type="project" value="TreeGrafter"/>
</dbReference>
<dbReference type="SMART" id="SM00490">
    <property type="entry name" value="HELICc"/>
    <property type="match status" value="1"/>
</dbReference>
<dbReference type="PANTHER" id="PTHR13710:SF154">
    <property type="entry name" value="RECQ HELICASE, PUTATIVE (AFU_ORTHOLOGUE AFUA_6G14720)-RELATED"/>
    <property type="match status" value="1"/>
</dbReference>
<evidence type="ECO:0000259" key="8">
    <source>
        <dbReference type="PROSITE" id="PS51194"/>
    </source>
</evidence>
<evidence type="ECO:0000256" key="6">
    <source>
        <dbReference type="SAM" id="MobiDB-lite"/>
    </source>
</evidence>
<comment type="caution">
    <text evidence="9">The sequence shown here is derived from an EMBL/GenBank/DDBJ whole genome shotgun (WGS) entry which is preliminary data.</text>
</comment>
<dbReference type="GO" id="GO:0005694">
    <property type="term" value="C:chromosome"/>
    <property type="evidence" value="ECO:0007669"/>
    <property type="project" value="TreeGrafter"/>
</dbReference>
<feature type="compositionally biased region" description="Pro residues" evidence="6">
    <location>
        <begin position="122"/>
        <end position="133"/>
    </location>
</feature>
<dbReference type="GO" id="GO:0000724">
    <property type="term" value="P:double-strand break repair via homologous recombination"/>
    <property type="evidence" value="ECO:0007669"/>
    <property type="project" value="TreeGrafter"/>
</dbReference>
<dbReference type="InterPro" id="IPR014001">
    <property type="entry name" value="Helicase_ATP-bd"/>
</dbReference>
<feature type="region of interest" description="Disordered" evidence="6">
    <location>
        <begin position="112"/>
        <end position="184"/>
    </location>
</feature>
<proteinExistence type="inferred from homology"/>
<dbReference type="InterPro" id="IPR011545">
    <property type="entry name" value="DEAD/DEAH_box_helicase_dom"/>
</dbReference>
<dbReference type="EC" id="5.6.2.4" evidence="5"/>
<evidence type="ECO:0000256" key="4">
    <source>
        <dbReference type="ARBA" id="ARBA00034617"/>
    </source>
</evidence>
<feature type="compositionally biased region" description="Acidic residues" evidence="6">
    <location>
        <begin position="523"/>
        <end position="543"/>
    </location>
</feature>
<dbReference type="PROSITE" id="PS51194">
    <property type="entry name" value="HELICASE_CTER"/>
    <property type="match status" value="1"/>
</dbReference>
<accession>A0AAD5YKP6</accession>
<dbReference type="GO" id="GO:0003676">
    <property type="term" value="F:nucleic acid binding"/>
    <property type="evidence" value="ECO:0007669"/>
    <property type="project" value="InterPro"/>
</dbReference>
<evidence type="ECO:0000256" key="2">
    <source>
        <dbReference type="ARBA" id="ARBA00022741"/>
    </source>
</evidence>
<evidence type="ECO:0000259" key="7">
    <source>
        <dbReference type="PROSITE" id="PS51192"/>
    </source>
</evidence>
<dbReference type="PANTHER" id="PTHR13710">
    <property type="entry name" value="DNA HELICASE RECQ FAMILY MEMBER"/>
    <property type="match status" value="1"/>
</dbReference>
<dbReference type="EMBL" id="JANIEX010001652">
    <property type="protein sequence ID" value="KAJ3555709.1"/>
    <property type="molecule type" value="Genomic_DNA"/>
</dbReference>
<sequence>MSHEIQNGTPEQNETKPHSWIEHNPNQPCTDAVRTTSKPAYSTQLMKRRKKKPRAHDDNDMPCTLCSQPLYEKGPLHVACSKPKVQVTYADEIVDHAKQCVYEDVIAGPSSDRAVASTRTTPAPPNLPPPATPSDPLTTTPATTRQAPIPIGIPRTPPLRTPMGPPRTPPPQTPAESPPRPSSVAETIDLPFFEEEEIDEGADTLQTPLLEAYGLVVKTRHKVLICIECKSVIDPADIRQHFFNQHPLFRTPRDLQTTFNAEANERFPNLYSQPPFPQETLDIIPELGEPVENYHKCQTCHHCYKNTRNFNKHPCEAENPSYTLCLAQRWIQNNNSPWFSVQHPSERPRSPTTSTPWTLYEQQQRESDSKQSSSAAQTDDFRILHQFLRKERWTQLTEGYTHEQLMPLVEYSTLDETYGTLARHIHSFFHASQTMLDTYYLRRIISTRPAEEHDALRVRHHGDVGYDTHANYARILASLITFIDRISNKELSGYSLEIPPDISRATRDLIQHLGLTQAQQAENYEEEQAGESEEELEGYDSDNSEISPNTPANDAELPGHRHPPTSHPTTQRKLLHLLYLIFSQTPTAENRGAFFSPVIHHIVLTSLRKKEAWAAGNTITHNIAAIAFAGRLTFAREILRLSSKHSITYSAAFARISSHFEEQNHAILPHLYLLKRGLGGINSAEESALLFNAPDLSGTGAIIGDKTLRLSQIGDLHCRAVEELKAEIDELTFHHPDFQLDPEIPIHDEPRERTPGYSFLEDKRNPWIGKKSLTQYILETPHLFSQFAYINSKGKVCWKPSFVDTWRNRIHRLWLKFLCLIILSYGEPARGTELASHLLANVGGGSIRNFFILFGLPILRASWNKTSGKSESDKPICRIPHLPIGMLFVRFLVFLRPLFIQFQRYLRPSLSFNARHYLFPGLNHPLTSMDISNALLKYTETNLKIPLRIRIFRQFMAFITECNKDTFDVVQASSTAMYEQLGHTAEINARHYGHDSRVPDGMNFGKFMTNARVSGVFHMLYGHSTELLERLESGRTTINNSINTILQIRHRPPPSLPSPSNISPQLTIEDIANTLKPLILPDIIDVLRKTLAESTASLVDHINTKPISSTPLAPASNHTVHPHPHLYALIRQLYPPLSQGLGGFSNKEQAIATQVMLERKKHVIYIAPTGSGKSTPAILCAKYLEQNRSTIWLLPLVSLHNQVHYNSQRFGLACESWTYSMSSNHPPTFIPATIDVATYDSFQKFVDRLISKDLLARVIIDECHLVLTHANFRSVMRFLQWLGSKAIPIVLITATLPPSLETPLLNALGITSAVTIRAPTPRPNISFRVVRAKDRIQSQVITEFKNALLYSSTNKVLLFCETRSQTEYYAHQLKVDYCHSGVGKEKLTAILNKFRHSARGLVSTSILGVGLDVPDVTHVLHAGCPRDVVAFIQEAGRAGRKNSESPAWSIVIIPENPSYRRSSETDLFGEKIVAQTIYEDSECRRVPLQTFLDGTADSCTMLGPTARLCDVCETKSQSTIALQETNPSAHLLLAAAHSRKMFSKKDIIPDELAIRLQQVDEILNHFYVTCIACALIPPESRQDHLFRECTHHPSPFTQSDQWTLFKNDIKYPQGTCYQCGIPQNIHYINQYGEKCYLHEFQDDPSVECKHAGIIPALMFTISNNDTLLSIVHKSRLMLSTQIQPLQMWISTPSEYLPYPKPVALIDLFANTLVNAIRRD</sequence>
<organism evidence="9 10">
    <name type="scientific">Leucocoprinus birnbaumii</name>
    <dbReference type="NCBI Taxonomy" id="56174"/>
    <lineage>
        <taxon>Eukaryota</taxon>
        <taxon>Fungi</taxon>
        <taxon>Dikarya</taxon>
        <taxon>Basidiomycota</taxon>
        <taxon>Agaricomycotina</taxon>
        <taxon>Agaricomycetes</taxon>
        <taxon>Agaricomycetidae</taxon>
        <taxon>Agaricales</taxon>
        <taxon>Agaricineae</taxon>
        <taxon>Agaricaceae</taxon>
        <taxon>Leucocoprinus</taxon>
    </lineage>
</organism>
<keyword evidence="10" id="KW-1185">Reference proteome</keyword>
<feature type="domain" description="Helicase C-terminal" evidence="8">
    <location>
        <begin position="1343"/>
        <end position="1485"/>
    </location>
</feature>
<feature type="domain" description="Helicase ATP-binding" evidence="7">
    <location>
        <begin position="1154"/>
        <end position="1314"/>
    </location>
</feature>
<dbReference type="Proteomes" id="UP001213000">
    <property type="component" value="Unassembled WGS sequence"/>
</dbReference>
<feature type="compositionally biased region" description="Low complexity" evidence="6">
    <location>
        <begin position="134"/>
        <end position="150"/>
    </location>
</feature>
<evidence type="ECO:0000256" key="3">
    <source>
        <dbReference type="ARBA" id="ARBA00022840"/>
    </source>
</evidence>
<comment type="catalytic activity">
    <reaction evidence="4">
        <text>Couples ATP hydrolysis with the unwinding of duplex DNA by translocating in the 3'-5' direction.</text>
        <dbReference type="EC" id="5.6.2.4"/>
    </reaction>
</comment>
<dbReference type="GO" id="GO:0005524">
    <property type="term" value="F:ATP binding"/>
    <property type="evidence" value="ECO:0007669"/>
    <property type="project" value="UniProtKB-KW"/>
</dbReference>
<name>A0AAD5YKP6_9AGAR</name>
<evidence type="ECO:0000313" key="10">
    <source>
        <dbReference type="Proteomes" id="UP001213000"/>
    </source>
</evidence>
<dbReference type="PROSITE" id="PS51192">
    <property type="entry name" value="HELICASE_ATP_BIND_1"/>
    <property type="match status" value="1"/>
</dbReference>
<protein>
    <recommendedName>
        <fullName evidence="5">DNA 3'-5' helicase</fullName>
        <ecNumber evidence="5">5.6.2.4</ecNumber>
    </recommendedName>
</protein>
<dbReference type="SUPFAM" id="SSF52540">
    <property type="entry name" value="P-loop containing nucleoside triphosphate hydrolases"/>
    <property type="match status" value="1"/>
</dbReference>
<feature type="compositionally biased region" description="Pro residues" evidence="6">
    <location>
        <begin position="155"/>
        <end position="181"/>
    </location>
</feature>